<sequence length="194" mass="21284">MLSLLWGVPLVGVNHCVGHIEMGRAVTGAVDPVVLYVSGGNTQVIAYSHQRYRIFGETIDMAVGNCLDRFARLLGLSNDPSPGYNIEQLAKQETVFAMLVEITERAMAHTGKNDVLVVGGVGCNERLQGMMRTMAEERGGTLYATDDRYCIDNGAMIAWPGLLAFKLGLTTPLKETTCTQRFRTDDVLVAWRDD</sequence>
<dbReference type="GO" id="GO:0061711">
    <property type="term" value="F:tRNA N(6)-L-threonylcarbamoyladenine synthase activity"/>
    <property type="evidence" value="ECO:0007669"/>
    <property type="project" value="UniProtKB-EC"/>
</dbReference>
<dbReference type="AlphaFoldDB" id="A0A0D2L3I3"/>
<dbReference type="GO" id="GO:0000408">
    <property type="term" value="C:EKC/KEOPS complex"/>
    <property type="evidence" value="ECO:0007669"/>
    <property type="project" value="TreeGrafter"/>
</dbReference>
<comment type="catalytic activity">
    <reaction evidence="6">
        <text>L-threonylcarbamoyladenylate + adenosine(37) in tRNA = N(6)-L-threonylcarbamoyladenosine(37) in tRNA + AMP + H(+)</text>
        <dbReference type="Rhea" id="RHEA:37059"/>
        <dbReference type="Rhea" id="RHEA-COMP:10162"/>
        <dbReference type="Rhea" id="RHEA-COMP:10163"/>
        <dbReference type="ChEBI" id="CHEBI:15378"/>
        <dbReference type="ChEBI" id="CHEBI:73682"/>
        <dbReference type="ChEBI" id="CHEBI:74411"/>
        <dbReference type="ChEBI" id="CHEBI:74418"/>
        <dbReference type="ChEBI" id="CHEBI:456215"/>
        <dbReference type="EC" id="2.3.1.234"/>
    </reaction>
</comment>
<dbReference type="PANTHER" id="PTHR11735">
    <property type="entry name" value="TRNA N6-ADENOSINE THREONYLCARBAMOYLTRANSFERASE"/>
    <property type="match status" value="1"/>
</dbReference>
<organism evidence="8 9">
    <name type="scientific">Monoraphidium neglectum</name>
    <dbReference type="NCBI Taxonomy" id="145388"/>
    <lineage>
        <taxon>Eukaryota</taxon>
        <taxon>Viridiplantae</taxon>
        <taxon>Chlorophyta</taxon>
        <taxon>core chlorophytes</taxon>
        <taxon>Chlorophyceae</taxon>
        <taxon>CS clade</taxon>
        <taxon>Sphaeropleales</taxon>
        <taxon>Selenastraceae</taxon>
        <taxon>Monoraphidium</taxon>
    </lineage>
</organism>
<keyword evidence="8" id="KW-0378">Hydrolase</keyword>
<evidence type="ECO:0000259" key="7">
    <source>
        <dbReference type="Pfam" id="PF00814"/>
    </source>
</evidence>
<evidence type="ECO:0000256" key="5">
    <source>
        <dbReference type="ARBA" id="ARBA00023315"/>
    </source>
</evidence>
<evidence type="ECO:0000256" key="6">
    <source>
        <dbReference type="ARBA" id="ARBA00048117"/>
    </source>
</evidence>
<dbReference type="InterPro" id="IPR000905">
    <property type="entry name" value="Gcp-like_dom"/>
</dbReference>
<dbReference type="GO" id="GO:0008033">
    <property type="term" value="P:tRNA processing"/>
    <property type="evidence" value="ECO:0007669"/>
    <property type="project" value="UniProtKB-KW"/>
</dbReference>
<dbReference type="STRING" id="145388.A0A0D2L3I3"/>
<dbReference type="SUPFAM" id="SSF53067">
    <property type="entry name" value="Actin-like ATPase domain"/>
    <property type="match status" value="1"/>
</dbReference>
<dbReference type="Proteomes" id="UP000054498">
    <property type="component" value="Unassembled WGS sequence"/>
</dbReference>
<keyword evidence="5" id="KW-0012">Acyltransferase</keyword>
<dbReference type="EC" id="2.3.1.234" evidence="1"/>
<dbReference type="RefSeq" id="XP_013900778.1">
    <property type="nucleotide sequence ID" value="XM_014045324.1"/>
</dbReference>
<evidence type="ECO:0000256" key="2">
    <source>
        <dbReference type="ARBA" id="ARBA00022679"/>
    </source>
</evidence>
<dbReference type="InterPro" id="IPR017861">
    <property type="entry name" value="KAE1/TsaD"/>
</dbReference>
<dbReference type="Pfam" id="PF00814">
    <property type="entry name" value="TsaD"/>
    <property type="match status" value="1"/>
</dbReference>
<keyword evidence="9" id="KW-1185">Reference proteome</keyword>
<dbReference type="GO" id="GO:0016787">
    <property type="term" value="F:hydrolase activity"/>
    <property type="evidence" value="ECO:0007669"/>
    <property type="project" value="UniProtKB-KW"/>
</dbReference>
<gene>
    <name evidence="8" type="ORF">MNEG_6204</name>
</gene>
<evidence type="ECO:0000256" key="4">
    <source>
        <dbReference type="ARBA" id="ARBA00022723"/>
    </source>
</evidence>
<dbReference type="PANTHER" id="PTHR11735:SF14">
    <property type="entry name" value="TRNA N6-ADENOSINE THREONYLCARBAMOYLTRANSFERASE"/>
    <property type="match status" value="1"/>
</dbReference>
<dbReference type="GO" id="GO:0005737">
    <property type="term" value="C:cytoplasm"/>
    <property type="evidence" value="ECO:0007669"/>
    <property type="project" value="TreeGrafter"/>
</dbReference>
<dbReference type="InterPro" id="IPR043129">
    <property type="entry name" value="ATPase_NBD"/>
</dbReference>
<dbReference type="GO" id="GO:0046872">
    <property type="term" value="F:metal ion binding"/>
    <property type="evidence" value="ECO:0007669"/>
    <property type="project" value="UniProtKB-KW"/>
</dbReference>
<dbReference type="EMBL" id="KK101207">
    <property type="protein sequence ID" value="KIZ01759.1"/>
    <property type="molecule type" value="Genomic_DNA"/>
</dbReference>
<name>A0A0D2L3I3_9CHLO</name>
<proteinExistence type="predicted"/>
<dbReference type="PRINTS" id="PR00789">
    <property type="entry name" value="OSIALOPTASE"/>
</dbReference>
<dbReference type="KEGG" id="mng:MNEG_6204"/>
<keyword evidence="4" id="KW-0479">Metal-binding</keyword>
<dbReference type="OrthoDB" id="10254073at2759"/>
<evidence type="ECO:0000256" key="1">
    <source>
        <dbReference type="ARBA" id="ARBA00012156"/>
    </source>
</evidence>
<protein>
    <recommendedName>
        <fullName evidence="1">N(6)-L-threonylcarbamoyladenine synthase</fullName>
        <ecNumber evidence="1">2.3.1.234</ecNumber>
    </recommendedName>
</protein>
<keyword evidence="3" id="KW-0819">tRNA processing</keyword>
<evidence type="ECO:0000256" key="3">
    <source>
        <dbReference type="ARBA" id="ARBA00022694"/>
    </source>
</evidence>
<reference evidence="8 9" key="1">
    <citation type="journal article" date="2013" name="BMC Genomics">
        <title>Reconstruction of the lipid metabolism for the microalga Monoraphidium neglectum from its genome sequence reveals characteristics suitable for biofuel production.</title>
        <authorList>
            <person name="Bogen C."/>
            <person name="Al-Dilaimi A."/>
            <person name="Albersmeier A."/>
            <person name="Wichmann J."/>
            <person name="Grundmann M."/>
            <person name="Rupp O."/>
            <person name="Lauersen K.J."/>
            <person name="Blifernez-Klassen O."/>
            <person name="Kalinowski J."/>
            <person name="Goesmann A."/>
            <person name="Mussgnug J.H."/>
            <person name="Kruse O."/>
        </authorList>
    </citation>
    <scope>NUCLEOTIDE SEQUENCE [LARGE SCALE GENOMIC DNA]</scope>
    <source>
        <strain evidence="8 9">SAG 48.87</strain>
    </source>
</reference>
<accession>A0A0D2L3I3</accession>
<dbReference type="GeneID" id="25739080"/>
<evidence type="ECO:0000313" key="8">
    <source>
        <dbReference type="EMBL" id="KIZ01759.1"/>
    </source>
</evidence>
<keyword evidence="2" id="KW-0808">Transferase</keyword>
<evidence type="ECO:0000313" key="9">
    <source>
        <dbReference type="Proteomes" id="UP000054498"/>
    </source>
</evidence>
<dbReference type="Gene3D" id="3.30.420.40">
    <property type="match status" value="4"/>
</dbReference>
<feature type="domain" description="Gcp-like" evidence="7">
    <location>
        <begin position="2"/>
        <end position="92"/>
    </location>
</feature>